<name>A0A6A6ZEG3_9PLEO</name>
<reference evidence="3" key="1">
    <citation type="journal article" date="2020" name="Stud. Mycol.">
        <title>101 Dothideomycetes genomes: a test case for predicting lifestyles and emergence of pathogens.</title>
        <authorList>
            <person name="Haridas S."/>
            <person name="Albert R."/>
            <person name="Binder M."/>
            <person name="Bloem J."/>
            <person name="Labutti K."/>
            <person name="Salamov A."/>
            <person name="Andreopoulos B."/>
            <person name="Baker S."/>
            <person name="Barry K."/>
            <person name="Bills G."/>
            <person name="Bluhm B."/>
            <person name="Cannon C."/>
            <person name="Castanera R."/>
            <person name="Culley D."/>
            <person name="Daum C."/>
            <person name="Ezra D."/>
            <person name="Gonzalez J."/>
            <person name="Henrissat B."/>
            <person name="Kuo A."/>
            <person name="Liang C."/>
            <person name="Lipzen A."/>
            <person name="Lutzoni F."/>
            <person name="Magnuson J."/>
            <person name="Mondo S."/>
            <person name="Nolan M."/>
            <person name="Ohm R."/>
            <person name="Pangilinan J."/>
            <person name="Park H.-J."/>
            <person name="Ramirez L."/>
            <person name="Alfaro M."/>
            <person name="Sun H."/>
            <person name="Tritt A."/>
            <person name="Yoshinaga Y."/>
            <person name="Zwiers L.-H."/>
            <person name="Turgeon B."/>
            <person name="Goodwin S."/>
            <person name="Spatafora J."/>
            <person name="Crous P."/>
            <person name="Grigoriev I."/>
        </authorList>
    </citation>
    <scope>NUCLEOTIDE SEQUENCE</scope>
    <source>
        <strain evidence="3">CBS 113818</strain>
    </source>
</reference>
<dbReference type="SMART" id="SM01163">
    <property type="entry name" value="DUF1785"/>
    <property type="match status" value="1"/>
</dbReference>
<feature type="domain" description="Argonaute linker 1" evidence="2">
    <location>
        <begin position="222"/>
        <end position="278"/>
    </location>
</feature>
<sequence length="306" mass="33587">MPPKGKGKGGSGPAGKGTSSGASNKPKAFQSKSPIAAPDLGKLLHVKDTTRPAPHLVLPKNGVPTVKTTLVDDPAQKVEVYSLTFWRPSLNPKTPNALVELNKKSEIKLIFDALQSVNALGLNAENLSWATDYKDLWCSAALKGPTDEMSEWDTTKVSCRLLDGKQYEGVYATVKFSTSLENIRHDLQSAPITEVSDHIRALNAFVARYIRQHSNSTKRSVTQLGANKFYRDDAFTRMKNERGDLGLRAVRDYYTSIRPCLQGPLLNINAATTAFLNPVLVSQLLDVVVVSKEEGTMRNQKRYAGM</sequence>
<organism evidence="3 4">
    <name type="scientific">Ophiobolus disseminans</name>
    <dbReference type="NCBI Taxonomy" id="1469910"/>
    <lineage>
        <taxon>Eukaryota</taxon>
        <taxon>Fungi</taxon>
        <taxon>Dikarya</taxon>
        <taxon>Ascomycota</taxon>
        <taxon>Pezizomycotina</taxon>
        <taxon>Dothideomycetes</taxon>
        <taxon>Pleosporomycetidae</taxon>
        <taxon>Pleosporales</taxon>
        <taxon>Pleosporineae</taxon>
        <taxon>Phaeosphaeriaceae</taxon>
        <taxon>Ophiobolus</taxon>
    </lineage>
</organism>
<dbReference type="OrthoDB" id="3800091at2759"/>
<dbReference type="EMBL" id="MU006250">
    <property type="protein sequence ID" value="KAF2818675.1"/>
    <property type="molecule type" value="Genomic_DNA"/>
</dbReference>
<evidence type="ECO:0000313" key="4">
    <source>
        <dbReference type="Proteomes" id="UP000799424"/>
    </source>
</evidence>
<dbReference type="Proteomes" id="UP000799424">
    <property type="component" value="Unassembled WGS sequence"/>
</dbReference>
<dbReference type="Pfam" id="PF08699">
    <property type="entry name" value="ArgoL1"/>
    <property type="match status" value="1"/>
</dbReference>
<accession>A0A6A6ZEG3</accession>
<dbReference type="AlphaFoldDB" id="A0A6A6ZEG3"/>
<evidence type="ECO:0000259" key="2">
    <source>
        <dbReference type="SMART" id="SM01163"/>
    </source>
</evidence>
<gene>
    <name evidence="3" type="ORF">CC86DRAFT_413794</name>
</gene>
<evidence type="ECO:0000313" key="3">
    <source>
        <dbReference type="EMBL" id="KAF2818675.1"/>
    </source>
</evidence>
<dbReference type="InterPro" id="IPR014811">
    <property type="entry name" value="ArgoL1"/>
</dbReference>
<evidence type="ECO:0000256" key="1">
    <source>
        <dbReference type="SAM" id="MobiDB-lite"/>
    </source>
</evidence>
<feature type="region of interest" description="Disordered" evidence="1">
    <location>
        <begin position="1"/>
        <end position="34"/>
    </location>
</feature>
<proteinExistence type="predicted"/>
<keyword evidence="4" id="KW-1185">Reference proteome</keyword>
<protein>
    <recommendedName>
        <fullName evidence="2">Argonaute linker 1 domain-containing protein</fullName>
    </recommendedName>
</protein>